<feature type="binding site" evidence="5">
    <location>
        <position position="127"/>
    </location>
    <ligand>
        <name>ATP</name>
        <dbReference type="ChEBI" id="CHEBI:30616"/>
    </ligand>
</feature>
<evidence type="ECO:0000313" key="12">
    <source>
        <dbReference type="Proteomes" id="UP000289193"/>
    </source>
</evidence>
<feature type="binding site" evidence="5">
    <location>
        <position position="199"/>
    </location>
    <ligand>
        <name>ATP</name>
        <dbReference type="ChEBI" id="CHEBI:30616"/>
    </ligand>
</feature>
<dbReference type="NCBIfam" id="TIGR01351">
    <property type="entry name" value="adk"/>
    <property type="match status" value="1"/>
</dbReference>
<dbReference type="Gene3D" id="3.40.50.300">
    <property type="entry name" value="P-loop containing nucleotide triphosphate hydrolases"/>
    <property type="match status" value="1"/>
</dbReference>
<dbReference type="HAMAP" id="MF_00235">
    <property type="entry name" value="Adenylate_kinase_Adk"/>
    <property type="match status" value="1"/>
</dbReference>
<comment type="catalytic activity">
    <reaction evidence="5 7">
        <text>AMP + ATP = 2 ADP</text>
        <dbReference type="Rhea" id="RHEA:12973"/>
        <dbReference type="ChEBI" id="CHEBI:30616"/>
        <dbReference type="ChEBI" id="CHEBI:456215"/>
        <dbReference type="ChEBI" id="CHEBI:456216"/>
        <dbReference type="EC" id="2.7.4.3"/>
    </reaction>
</comment>
<keyword evidence="5 7" id="KW-0067">ATP-binding</keyword>
<comment type="subcellular location">
    <subcellularLocation>
        <location evidence="5 7">Cytoplasm</location>
    </subcellularLocation>
</comment>
<keyword evidence="5" id="KW-0862">Zinc</keyword>
<keyword evidence="12" id="KW-1185">Reference proteome</keyword>
<dbReference type="PRINTS" id="PR00094">
    <property type="entry name" value="ADENYLTKNASE"/>
</dbReference>
<dbReference type="GO" id="GO:0044209">
    <property type="term" value="P:AMP salvage"/>
    <property type="evidence" value="ECO:0007669"/>
    <property type="project" value="UniProtKB-UniRule"/>
</dbReference>
<dbReference type="NCBIfam" id="NF001380">
    <property type="entry name" value="PRK00279.1-2"/>
    <property type="match status" value="1"/>
</dbReference>
<dbReference type="CDD" id="cd01428">
    <property type="entry name" value="ADK"/>
    <property type="match status" value="1"/>
</dbReference>
<reference evidence="10 12" key="1">
    <citation type="submission" date="2017-10" db="EMBL/GenBank/DDBJ databases">
        <title>Genomics of the genus Arcobacter.</title>
        <authorList>
            <person name="Perez-Cataluna A."/>
            <person name="Figueras M.J."/>
        </authorList>
    </citation>
    <scope>NUCLEOTIDE SEQUENCE [LARGE SCALE GENOMIC DNA]</scope>
    <source>
        <strain evidence="10 12">CECT 7835</strain>
    </source>
</reference>
<dbReference type="GO" id="GO:0004017">
    <property type="term" value="F:AMP kinase activity"/>
    <property type="evidence" value="ECO:0007669"/>
    <property type="project" value="UniProtKB-UniRule"/>
</dbReference>
<feature type="binding site" evidence="5">
    <location>
        <begin position="57"/>
        <end position="59"/>
    </location>
    <ligand>
        <name>AMP</name>
        <dbReference type="ChEBI" id="CHEBI:456215"/>
    </ligand>
</feature>
<name>A0AAX2AAX8_9BACT</name>
<organism evidence="10 12">
    <name type="scientific">Halarcobacter bivalviorum</name>
    <dbReference type="NCBI Taxonomy" id="663364"/>
    <lineage>
        <taxon>Bacteria</taxon>
        <taxon>Pseudomonadati</taxon>
        <taxon>Campylobacterota</taxon>
        <taxon>Epsilonproteobacteria</taxon>
        <taxon>Campylobacterales</taxon>
        <taxon>Arcobacteraceae</taxon>
        <taxon>Halarcobacter</taxon>
    </lineage>
</organism>
<keyword evidence="1 5" id="KW-0808">Transferase</keyword>
<keyword evidence="4 5" id="KW-0418">Kinase</keyword>
<keyword evidence="3 5" id="KW-0547">Nucleotide-binding</keyword>
<dbReference type="NCBIfam" id="NF001379">
    <property type="entry name" value="PRK00279.1-1"/>
    <property type="match status" value="1"/>
</dbReference>
<evidence type="ECO:0000313" key="11">
    <source>
        <dbReference type="Proteomes" id="UP000253850"/>
    </source>
</evidence>
<dbReference type="Proteomes" id="UP000289193">
    <property type="component" value="Unassembled WGS sequence"/>
</dbReference>
<feature type="binding site" evidence="5">
    <location>
        <position position="171"/>
    </location>
    <ligand>
        <name>AMP</name>
        <dbReference type="ChEBI" id="CHEBI:456215"/>
    </ligand>
</feature>
<dbReference type="PROSITE" id="PS00113">
    <property type="entry name" value="ADENYLATE_KINASE"/>
    <property type="match status" value="1"/>
</dbReference>
<dbReference type="SUPFAM" id="SSF52540">
    <property type="entry name" value="P-loop containing nucleoside triphosphate hydrolases"/>
    <property type="match status" value="1"/>
</dbReference>
<evidence type="ECO:0000256" key="2">
    <source>
        <dbReference type="ARBA" id="ARBA00022727"/>
    </source>
</evidence>
<evidence type="ECO:0000256" key="6">
    <source>
        <dbReference type="RuleBase" id="RU003330"/>
    </source>
</evidence>
<dbReference type="PANTHER" id="PTHR23359">
    <property type="entry name" value="NUCLEOTIDE KINASE"/>
    <property type="match status" value="1"/>
</dbReference>
<evidence type="ECO:0000256" key="5">
    <source>
        <dbReference type="HAMAP-Rule" id="MF_00235"/>
    </source>
</evidence>
<feature type="binding site" evidence="5">
    <location>
        <begin position="85"/>
        <end position="88"/>
    </location>
    <ligand>
        <name>AMP</name>
        <dbReference type="ChEBI" id="CHEBI:456215"/>
    </ligand>
</feature>
<accession>A0AAX2AAX8</accession>
<keyword evidence="2 5" id="KW-0545">Nucleotide biosynthesis</keyword>
<feature type="binding site" evidence="5">
    <location>
        <position position="133"/>
    </location>
    <ligand>
        <name>Zn(2+)</name>
        <dbReference type="ChEBI" id="CHEBI:29105"/>
        <note>structural</note>
    </ligand>
</feature>
<feature type="region of interest" description="NMP" evidence="5">
    <location>
        <begin position="30"/>
        <end position="59"/>
    </location>
</feature>
<feature type="binding site" evidence="5">
    <location>
        <position position="130"/>
    </location>
    <ligand>
        <name>Zn(2+)</name>
        <dbReference type="ChEBI" id="CHEBI:29105"/>
        <note>structural</note>
    </ligand>
</feature>
<comment type="function">
    <text evidence="5">Catalyzes the reversible transfer of the terminal phosphate group between ATP and AMP. Plays an important role in cellular energy homeostasis and in adenine nucleotide metabolism.</text>
</comment>
<feature type="binding site" evidence="5">
    <location>
        <position position="36"/>
    </location>
    <ligand>
        <name>AMP</name>
        <dbReference type="ChEBI" id="CHEBI:456215"/>
    </ligand>
</feature>
<feature type="binding site" evidence="5">
    <location>
        <position position="31"/>
    </location>
    <ligand>
        <name>AMP</name>
        <dbReference type="ChEBI" id="CHEBI:456215"/>
    </ligand>
</feature>
<comment type="pathway">
    <text evidence="5">Purine metabolism; AMP biosynthesis via salvage pathway; AMP from ADP: step 1/1.</text>
</comment>
<evidence type="ECO:0000256" key="1">
    <source>
        <dbReference type="ARBA" id="ARBA00022679"/>
    </source>
</evidence>
<dbReference type="RefSeq" id="WP_114838821.1">
    <property type="nucleotide sequence ID" value="NZ_CP031217.1"/>
</dbReference>
<dbReference type="KEGG" id="hbv:ABIV_0961"/>
<dbReference type="NCBIfam" id="NF011100">
    <property type="entry name" value="PRK14527.1"/>
    <property type="match status" value="1"/>
</dbReference>
<comment type="domain">
    <text evidence="5">Consists of three domains, a large central CORE domain and two small peripheral domains, NMPbind and LID, which undergo movements during catalysis. The LID domain closes over the site of phosphoryl transfer upon ATP binding. Assembling and dissambling the active center during each catalytic cycle provides an effective means to prevent ATP hydrolysis. Some bacteria have evolved a zinc-coordinating structure that stabilizes the LID domain.</text>
</comment>
<feature type="binding site" evidence="5">
    <location>
        <position position="150"/>
    </location>
    <ligand>
        <name>Zn(2+)</name>
        <dbReference type="ChEBI" id="CHEBI:29105"/>
        <note>structural</note>
    </ligand>
</feature>
<dbReference type="InterPro" id="IPR006259">
    <property type="entry name" value="Adenyl_kin_sub"/>
</dbReference>
<evidence type="ECO:0000313" key="9">
    <source>
        <dbReference type="EMBL" id="AXH11968.1"/>
    </source>
</evidence>
<dbReference type="InterPro" id="IPR033690">
    <property type="entry name" value="Adenylat_kinase_CS"/>
</dbReference>
<keyword evidence="5" id="KW-0479">Metal-binding</keyword>
<evidence type="ECO:0000256" key="3">
    <source>
        <dbReference type="ARBA" id="ARBA00022741"/>
    </source>
</evidence>
<dbReference type="EMBL" id="CP031217">
    <property type="protein sequence ID" value="AXH11968.1"/>
    <property type="molecule type" value="Genomic_DNA"/>
</dbReference>
<feature type="binding site" evidence="5">
    <location>
        <position position="160"/>
    </location>
    <ligand>
        <name>AMP</name>
        <dbReference type="ChEBI" id="CHEBI:456215"/>
    </ligand>
</feature>
<dbReference type="GO" id="GO:0005737">
    <property type="term" value="C:cytoplasm"/>
    <property type="evidence" value="ECO:0007669"/>
    <property type="project" value="UniProtKB-SubCell"/>
</dbReference>
<dbReference type="InterPro" id="IPR007862">
    <property type="entry name" value="Adenylate_kinase_lid-dom"/>
</dbReference>
<dbReference type="InterPro" id="IPR027417">
    <property type="entry name" value="P-loop_NTPase"/>
</dbReference>
<feature type="binding site" evidence="5">
    <location>
        <position position="92"/>
    </location>
    <ligand>
        <name>AMP</name>
        <dbReference type="ChEBI" id="CHEBI:456215"/>
    </ligand>
</feature>
<dbReference type="EC" id="2.7.4.3" evidence="5 7"/>
<gene>
    <name evidence="9" type="primary">adkII</name>
    <name evidence="5" type="synonym">adk</name>
    <name evidence="9" type="ORF">ABIV_0961</name>
    <name evidence="10" type="ORF">CRV05_01580</name>
</gene>
<dbReference type="NCBIfam" id="NF001381">
    <property type="entry name" value="PRK00279.1-3"/>
    <property type="match status" value="1"/>
</dbReference>
<feature type="binding site" evidence="5">
    <location>
        <position position="153"/>
    </location>
    <ligand>
        <name>Zn(2+)</name>
        <dbReference type="ChEBI" id="CHEBI:29105"/>
        <note>structural</note>
    </ligand>
</feature>
<evidence type="ECO:0000256" key="4">
    <source>
        <dbReference type="ARBA" id="ARBA00022777"/>
    </source>
</evidence>
<keyword evidence="5" id="KW-0963">Cytoplasm</keyword>
<dbReference type="EMBL" id="PDKM01000001">
    <property type="protein sequence ID" value="RXK11085.1"/>
    <property type="molecule type" value="Genomic_DNA"/>
</dbReference>
<dbReference type="GO" id="GO:0008270">
    <property type="term" value="F:zinc ion binding"/>
    <property type="evidence" value="ECO:0007669"/>
    <property type="project" value="UniProtKB-UniRule"/>
</dbReference>
<dbReference type="FunFam" id="3.40.50.300:FF:000106">
    <property type="entry name" value="Adenylate kinase mitochondrial"/>
    <property type="match status" value="1"/>
</dbReference>
<dbReference type="GO" id="GO:0005524">
    <property type="term" value="F:ATP binding"/>
    <property type="evidence" value="ECO:0007669"/>
    <property type="project" value="UniProtKB-UniRule"/>
</dbReference>
<feature type="binding site" evidence="5">
    <location>
        <begin position="10"/>
        <end position="15"/>
    </location>
    <ligand>
        <name>ATP</name>
        <dbReference type="ChEBI" id="CHEBI:30616"/>
    </ligand>
</feature>
<evidence type="ECO:0000259" key="8">
    <source>
        <dbReference type="Pfam" id="PF05191"/>
    </source>
</evidence>
<evidence type="ECO:0000256" key="7">
    <source>
        <dbReference type="RuleBase" id="RU003331"/>
    </source>
</evidence>
<protein>
    <recommendedName>
        <fullName evidence="5 7">Adenylate kinase</fullName>
        <shortName evidence="5">AK</shortName>
        <ecNumber evidence="5 7">2.7.4.3</ecNumber>
    </recommendedName>
    <alternativeName>
        <fullName evidence="5">ATP-AMP transphosphorylase</fullName>
    </alternativeName>
    <alternativeName>
        <fullName evidence="5">ATP:AMP phosphotransferase</fullName>
    </alternativeName>
    <alternativeName>
        <fullName evidence="5">Adenylate monophosphate kinase</fullName>
    </alternativeName>
</protein>
<dbReference type="Pfam" id="PF05191">
    <property type="entry name" value="ADK_lid"/>
    <property type="match status" value="1"/>
</dbReference>
<dbReference type="AlphaFoldDB" id="A0AAX2AAX8"/>
<comment type="similarity">
    <text evidence="5 6">Belongs to the adenylate kinase family.</text>
</comment>
<feature type="domain" description="Adenylate kinase active site lid" evidence="8">
    <location>
        <begin position="127"/>
        <end position="162"/>
    </location>
</feature>
<dbReference type="Proteomes" id="UP000253850">
    <property type="component" value="Chromosome"/>
</dbReference>
<dbReference type="InterPro" id="IPR000850">
    <property type="entry name" value="Adenylat/UMP-CMP_kin"/>
</dbReference>
<feature type="binding site" evidence="5">
    <location>
        <begin position="136"/>
        <end position="137"/>
    </location>
    <ligand>
        <name>ATP</name>
        <dbReference type="ChEBI" id="CHEBI:30616"/>
    </ligand>
</feature>
<reference evidence="9 11" key="2">
    <citation type="submission" date="2018-07" db="EMBL/GenBank/DDBJ databases">
        <title>Complete genome of the Arcobacter bivalviorum type strain LMG 26154.</title>
        <authorList>
            <person name="Miller W.G."/>
            <person name="Yee E."/>
            <person name="Bono J.L."/>
        </authorList>
    </citation>
    <scope>NUCLEOTIDE SEQUENCE [LARGE SCALE GENOMIC DNA]</scope>
    <source>
        <strain evidence="9 11">LMG 26154</strain>
    </source>
</reference>
<proteinExistence type="inferred from homology"/>
<comment type="subunit">
    <text evidence="5 7">Monomer.</text>
</comment>
<evidence type="ECO:0000313" key="10">
    <source>
        <dbReference type="EMBL" id="RXK11085.1"/>
    </source>
</evidence>
<sequence length="214" mass="23435">MNLMVFGAPGAGKGTQAKFLIEKYDIPQISTGDILRAAIADKTEMGMEAKKFMDEGKLVPDSTIIGIIKDRLAQEDCKKGFILDGFPRTLAQAEALNELMEKMEISLDKVISLNVPDELIVGRITGRRVCPDCGASFHVEFNPSKEEGKCDYCGGELVIRKDDNAETVKSRLGAYHEQTAPLIKFYTDMGVMVELDGTKDVSEVTADMFASIEG</sequence>
<feature type="region of interest" description="LID" evidence="5">
    <location>
        <begin position="126"/>
        <end position="163"/>
    </location>
</feature>
<dbReference type="Pfam" id="PF00406">
    <property type="entry name" value="ADK"/>
    <property type="match status" value="1"/>
</dbReference>